<evidence type="ECO:0000256" key="1">
    <source>
        <dbReference type="SAM" id="SignalP"/>
    </source>
</evidence>
<dbReference type="AlphaFoldDB" id="A0A1B6L6Q3"/>
<gene>
    <name evidence="3" type="ORF">g.4207</name>
</gene>
<proteinExistence type="predicted"/>
<organism evidence="3">
    <name type="scientific">Graphocephala atropunctata</name>
    <dbReference type="NCBI Taxonomy" id="36148"/>
    <lineage>
        <taxon>Eukaryota</taxon>
        <taxon>Metazoa</taxon>
        <taxon>Ecdysozoa</taxon>
        <taxon>Arthropoda</taxon>
        <taxon>Hexapoda</taxon>
        <taxon>Insecta</taxon>
        <taxon>Pterygota</taxon>
        <taxon>Neoptera</taxon>
        <taxon>Paraneoptera</taxon>
        <taxon>Hemiptera</taxon>
        <taxon>Auchenorrhyncha</taxon>
        <taxon>Membracoidea</taxon>
        <taxon>Cicadellidae</taxon>
        <taxon>Cicadellinae</taxon>
        <taxon>Cicadellini</taxon>
        <taxon>Graphocephala</taxon>
    </lineage>
</organism>
<feature type="domain" description="Endonuclease/exonuclease/phosphatase" evidence="2">
    <location>
        <begin position="26"/>
        <end position="227"/>
    </location>
</feature>
<protein>
    <recommendedName>
        <fullName evidence="2">Endonuclease/exonuclease/phosphatase domain-containing protein</fullName>
    </recommendedName>
</protein>
<evidence type="ECO:0000313" key="3">
    <source>
        <dbReference type="EMBL" id="JAT19311.1"/>
    </source>
</evidence>
<dbReference type="InterPro" id="IPR036691">
    <property type="entry name" value="Endo/exonu/phosph_ase_sf"/>
</dbReference>
<reference evidence="3" key="1">
    <citation type="submission" date="2015-11" db="EMBL/GenBank/DDBJ databases">
        <title>De novo transcriptome assembly of four potential Pierce s Disease insect vectors from Arizona vineyards.</title>
        <authorList>
            <person name="Tassone E.E."/>
        </authorList>
    </citation>
    <scope>NUCLEOTIDE SEQUENCE</scope>
</reference>
<evidence type="ECO:0000259" key="2">
    <source>
        <dbReference type="Pfam" id="PF03372"/>
    </source>
</evidence>
<sequence>RLLLYLCILFLPLNQWFTLIEFLHQNIRGLLSKINELEIFVDDECPDFICLTEHFLKAEEAENSAINEYMCITSFCRSGMKGGGAGIWAKPGVDCKPLDCDEFSKEGICELASVSITIDDDETILLLAVYRPPSNMHAEFFDIITDCINKYYNRHNTIVVMGDININLACDTLIAQQLTSNLASFDLHNIITTYTREVNGSRSLIDHVYTNKSNVKGFVIASGLSDHSAQTAILQFNTTPLAPKTFLKYERLFSNSNMDLFSYFISKENWDEVYDAADLQSKFDTFLSKIKYLFEKSFPMKYKKI</sequence>
<dbReference type="PANTHER" id="PTHR33776:SF4">
    <property type="entry name" value="ENDONUCLEASE_EXONUCLEASE_PHOSPHATASE DOMAIN-CONTAINING PROTEIN"/>
    <property type="match status" value="1"/>
</dbReference>
<dbReference type="PANTHER" id="PTHR33776">
    <property type="entry name" value="ENDO/EXONUCLEASE/PHOSPHATASE DOMAIN-CONTAINING PROTEIN"/>
    <property type="match status" value="1"/>
</dbReference>
<dbReference type="Pfam" id="PF03372">
    <property type="entry name" value="Exo_endo_phos"/>
    <property type="match status" value="1"/>
</dbReference>
<dbReference type="GO" id="GO:0003824">
    <property type="term" value="F:catalytic activity"/>
    <property type="evidence" value="ECO:0007669"/>
    <property type="project" value="InterPro"/>
</dbReference>
<dbReference type="EMBL" id="GEBQ01020666">
    <property type="protein sequence ID" value="JAT19311.1"/>
    <property type="molecule type" value="Transcribed_RNA"/>
</dbReference>
<dbReference type="Gene3D" id="3.60.10.10">
    <property type="entry name" value="Endonuclease/exonuclease/phosphatase"/>
    <property type="match status" value="1"/>
</dbReference>
<feature type="non-terminal residue" evidence="3">
    <location>
        <position position="305"/>
    </location>
</feature>
<feature type="chain" id="PRO_5008587169" description="Endonuclease/exonuclease/phosphatase domain-containing protein" evidence="1">
    <location>
        <begin position="19"/>
        <end position="305"/>
    </location>
</feature>
<accession>A0A1B6L6Q3</accession>
<feature type="non-terminal residue" evidence="3">
    <location>
        <position position="1"/>
    </location>
</feature>
<dbReference type="SUPFAM" id="SSF56219">
    <property type="entry name" value="DNase I-like"/>
    <property type="match status" value="1"/>
</dbReference>
<name>A0A1B6L6Q3_9HEMI</name>
<keyword evidence="1" id="KW-0732">Signal</keyword>
<dbReference type="InterPro" id="IPR005135">
    <property type="entry name" value="Endo/exonuclease/phosphatase"/>
</dbReference>
<feature type="signal peptide" evidence="1">
    <location>
        <begin position="1"/>
        <end position="18"/>
    </location>
</feature>